<dbReference type="GO" id="GO:0006383">
    <property type="term" value="P:transcription by RNA polymerase III"/>
    <property type="evidence" value="ECO:0007669"/>
    <property type="project" value="TreeGrafter"/>
</dbReference>
<gene>
    <name evidence="6" type="primary">RPC19</name>
    <name evidence="6" type="ORF">MNAN1_000142</name>
</gene>
<dbReference type="GO" id="GO:0003899">
    <property type="term" value="F:DNA-directed RNA polymerase activity"/>
    <property type="evidence" value="ECO:0007669"/>
    <property type="project" value="TreeGrafter"/>
</dbReference>
<keyword evidence="2" id="KW-0804">Transcription</keyword>
<evidence type="ECO:0000256" key="1">
    <source>
        <dbReference type="ARBA" id="ARBA00022478"/>
    </source>
</evidence>
<name>A0AAF0J0N1_9BASI</name>
<keyword evidence="1" id="KW-0240">DNA-directed RNA polymerase</keyword>
<dbReference type="GO" id="GO:0046983">
    <property type="term" value="F:protein dimerization activity"/>
    <property type="evidence" value="ECO:0007669"/>
    <property type="project" value="InterPro"/>
</dbReference>
<dbReference type="EMBL" id="CP119892">
    <property type="protein sequence ID" value="WFD25176.1"/>
    <property type="molecule type" value="Genomic_DNA"/>
</dbReference>
<dbReference type="InterPro" id="IPR036603">
    <property type="entry name" value="RBP11-like"/>
</dbReference>
<feature type="domain" description="DNA-directed RNA polymerase RBP11-like dimerisation" evidence="5">
    <location>
        <begin position="2"/>
        <end position="60"/>
    </location>
</feature>
<dbReference type="GO" id="GO:0005736">
    <property type="term" value="C:RNA polymerase I complex"/>
    <property type="evidence" value="ECO:0007669"/>
    <property type="project" value="TreeGrafter"/>
</dbReference>
<dbReference type="GO" id="GO:0005666">
    <property type="term" value="C:RNA polymerase III complex"/>
    <property type="evidence" value="ECO:0007669"/>
    <property type="project" value="TreeGrafter"/>
</dbReference>
<dbReference type="Proteomes" id="UP001213623">
    <property type="component" value="Chromosome 1"/>
</dbReference>
<evidence type="ECO:0000313" key="7">
    <source>
        <dbReference type="Proteomes" id="UP001213623"/>
    </source>
</evidence>
<evidence type="ECO:0000313" key="6">
    <source>
        <dbReference type="EMBL" id="WFD25176.1"/>
    </source>
</evidence>
<dbReference type="Pfam" id="PF13656">
    <property type="entry name" value="RNA_pol_L_2"/>
    <property type="match status" value="1"/>
</dbReference>
<sequence length="89" mass="10080">MDEDHTMGNALRYMLMKELPHPSENKIHLRVQMQEHTVSAVDALRDALEQLDHVFSTIEERYLESKSAGHVSKEAAPPPCVPLRTPFSA</sequence>
<organism evidence="6 7">
    <name type="scientific">Malassezia nana</name>
    <dbReference type="NCBI Taxonomy" id="180528"/>
    <lineage>
        <taxon>Eukaryota</taxon>
        <taxon>Fungi</taxon>
        <taxon>Dikarya</taxon>
        <taxon>Basidiomycota</taxon>
        <taxon>Ustilaginomycotina</taxon>
        <taxon>Malasseziomycetes</taxon>
        <taxon>Malasseziales</taxon>
        <taxon>Malasseziaceae</taxon>
        <taxon>Malassezia</taxon>
    </lineage>
</organism>
<evidence type="ECO:0000256" key="3">
    <source>
        <dbReference type="ARBA" id="ARBA00025751"/>
    </source>
</evidence>
<dbReference type="InterPro" id="IPR009025">
    <property type="entry name" value="RBP11-like_dimer"/>
</dbReference>
<dbReference type="GO" id="GO:0055029">
    <property type="term" value="C:nuclear DNA-directed RNA polymerase complex"/>
    <property type="evidence" value="ECO:0007669"/>
    <property type="project" value="UniProtKB-ARBA"/>
</dbReference>
<proteinExistence type="inferred from homology"/>
<dbReference type="GO" id="GO:0006362">
    <property type="term" value="P:transcription elongation by RNA polymerase I"/>
    <property type="evidence" value="ECO:0007669"/>
    <property type="project" value="TreeGrafter"/>
</dbReference>
<keyword evidence="7" id="KW-1185">Reference proteome</keyword>
<accession>A0AAF0J0N1</accession>
<protein>
    <submittedName>
        <fullName evidence="6">RNA polymerase subunit AC19</fullName>
    </submittedName>
</protein>
<comment type="similarity">
    <text evidence="3">Belongs to the archaeal Rpo11/eukaryotic RPB11/RPC19 RNA polymerase subunit family.</text>
</comment>
<dbReference type="PANTHER" id="PTHR13946:SF28">
    <property type="entry name" value="DNA-DIRECTED RNA POLYMERASES I AND III SUBUNIT RPAC2"/>
    <property type="match status" value="1"/>
</dbReference>
<dbReference type="PANTHER" id="PTHR13946">
    <property type="entry name" value="DNA-DIRECTED RNA POLYMERASE I,II,III"/>
    <property type="match status" value="1"/>
</dbReference>
<dbReference type="SUPFAM" id="SSF55257">
    <property type="entry name" value="RBP11-like subunits of RNA polymerase"/>
    <property type="match status" value="1"/>
</dbReference>
<dbReference type="Gene3D" id="3.30.1360.10">
    <property type="entry name" value="RNA polymerase, RBP11-like subunit"/>
    <property type="match status" value="1"/>
</dbReference>
<dbReference type="AlphaFoldDB" id="A0AAF0J0N1"/>
<evidence type="ECO:0000256" key="2">
    <source>
        <dbReference type="ARBA" id="ARBA00023163"/>
    </source>
</evidence>
<evidence type="ECO:0000259" key="5">
    <source>
        <dbReference type="Pfam" id="PF13656"/>
    </source>
</evidence>
<evidence type="ECO:0000256" key="4">
    <source>
        <dbReference type="SAM" id="MobiDB-lite"/>
    </source>
</evidence>
<feature type="region of interest" description="Disordered" evidence="4">
    <location>
        <begin position="67"/>
        <end position="89"/>
    </location>
</feature>
<reference evidence="6" key="1">
    <citation type="submission" date="2023-03" db="EMBL/GenBank/DDBJ databases">
        <title>Mating type loci evolution in Malassezia.</title>
        <authorList>
            <person name="Coelho M.A."/>
        </authorList>
    </citation>
    <scope>NUCLEOTIDE SEQUENCE</scope>
    <source>
        <strain evidence="6">CBS 9557</strain>
    </source>
</reference>